<evidence type="ECO:0000256" key="1">
    <source>
        <dbReference type="ARBA" id="ARBA00022536"/>
    </source>
</evidence>
<dbReference type="PROSITE" id="PS00022">
    <property type="entry name" value="EGF_1"/>
    <property type="match status" value="1"/>
</dbReference>
<evidence type="ECO:0000256" key="2">
    <source>
        <dbReference type="ARBA" id="ARBA00022729"/>
    </source>
</evidence>
<dbReference type="GO" id="GO:0007219">
    <property type="term" value="P:Notch signaling pathway"/>
    <property type="evidence" value="ECO:0007669"/>
    <property type="project" value="TreeGrafter"/>
</dbReference>
<name>R7VI89_CAPTE</name>
<dbReference type="STRING" id="283909.R7VI89"/>
<dbReference type="SUPFAM" id="SSF57196">
    <property type="entry name" value="EGF/Laminin"/>
    <property type="match status" value="1"/>
</dbReference>
<dbReference type="PROSITE" id="PS01187">
    <property type="entry name" value="EGF_CA"/>
    <property type="match status" value="1"/>
</dbReference>
<dbReference type="InterPro" id="IPR000742">
    <property type="entry name" value="EGF"/>
</dbReference>
<keyword evidence="3" id="KW-0677">Repeat</keyword>
<feature type="disulfide bond" evidence="6">
    <location>
        <begin position="38"/>
        <end position="47"/>
    </location>
</feature>
<dbReference type="EMBL" id="KB293808">
    <property type="protein sequence ID" value="ELU15430.1"/>
    <property type="molecule type" value="Genomic_DNA"/>
</dbReference>
<reference evidence="10" key="1">
    <citation type="submission" date="2012-12" db="EMBL/GenBank/DDBJ databases">
        <authorList>
            <person name="Hellsten U."/>
            <person name="Grimwood J."/>
            <person name="Chapman J.A."/>
            <person name="Shapiro H."/>
            <person name="Aerts A."/>
            <person name="Otillar R.P."/>
            <person name="Terry A.Y."/>
            <person name="Boore J.L."/>
            <person name="Simakov O."/>
            <person name="Marletaz F."/>
            <person name="Cho S.-J."/>
            <person name="Edsinger-Gonzales E."/>
            <person name="Havlak P."/>
            <person name="Kuo D.-H."/>
            <person name="Larsson T."/>
            <person name="Lv J."/>
            <person name="Arendt D."/>
            <person name="Savage R."/>
            <person name="Osoegawa K."/>
            <person name="de Jong P."/>
            <person name="Lindberg D.R."/>
            <person name="Seaver E.C."/>
            <person name="Weisblat D.A."/>
            <person name="Putnam N.H."/>
            <person name="Grigoriev I.V."/>
            <person name="Rokhsar D.S."/>
        </authorList>
    </citation>
    <scope>NUCLEOTIDE SEQUENCE</scope>
    <source>
        <strain evidence="10">I ESC-2004</strain>
    </source>
</reference>
<evidence type="ECO:0000256" key="4">
    <source>
        <dbReference type="ARBA" id="ARBA00023157"/>
    </source>
</evidence>
<dbReference type="Pfam" id="PF00008">
    <property type="entry name" value="EGF"/>
    <property type="match status" value="1"/>
</dbReference>
<evidence type="ECO:0000313" key="9">
    <source>
        <dbReference type="EnsemblMetazoa" id="CapteP121187"/>
    </source>
</evidence>
<dbReference type="InterPro" id="IPR018097">
    <property type="entry name" value="EGF_Ca-bd_CS"/>
</dbReference>
<dbReference type="SMART" id="SM00179">
    <property type="entry name" value="EGF_CA"/>
    <property type="match status" value="1"/>
</dbReference>
<keyword evidence="5" id="KW-0325">Glycoprotein</keyword>
<accession>R7VI89</accession>
<dbReference type="FunFam" id="2.10.25.10:FF:000122">
    <property type="entry name" value="Protein crumbs homolog 2"/>
    <property type="match status" value="1"/>
</dbReference>
<proteinExistence type="predicted"/>
<evidence type="ECO:0000256" key="6">
    <source>
        <dbReference type="PROSITE-ProRule" id="PRU00076"/>
    </source>
</evidence>
<dbReference type="GO" id="GO:0005509">
    <property type="term" value="F:calcium ion binding"/>
    <property type="evidence" value="ECO:0007669"/>
    <property type="project" value="InterPro"/>
</dbReference>
<evidence type="ECO:0000313" key="10">
    <source>
        <dbReference type="Proteomes" id="UP000014760"/>
    </source>
</evidence>
<dbReference type="InterPro" id="IPR001881">
    <property type="entry name" value="EGF-like_Ca-bd_dom"/>
</dbReference>
<dbReference type="PRINTS" id="PR00010">
    <property type="entry name" value="EGFBLOOD"/>
</dbReference>
<evidence type="ECO:0000256" key="5">
    <source>
        <dbReference type="ARBA" id="ARBA00023180"/>
    </source>
</evidence>
<dbReference type="AlphaFoldDB" id="R7VI89"/>
<dbReference type="InterPro" id="IPR000152">
    <property type="entry name" value="EGF-type_Asp/Asn_hydroxyl_site"/>
</dbReference>
<reference evidence="8 10" key="2">
    <citation type="journal article" date="2013" name="Nature">
        <title>Insights into bilaterian evolution from three spiralian genomes.</title>
        <authorList>
            <person name="Simakov O."/>
            <person name="Marletaz F."/>
            <person name="Cho S.J."/>
            <person name="Edsinger-Gonzales E."/>
            <person name="Havlak P."/>
            <person name="Hellsten U."/>
            <person name="Kuo D.H."/>
            <person name="Larsson T."/>
            <person name="Lv J."/>
            <person name="Arendt D."/>
            <person name="Savage R."/>
            <person name="Osoegawa K."/>
            <person name="de Jong P."/>
            <person name="Grimwood J."/>
            <person name="Chapman J.A."/>
            <person name="Shapiro H."/>
            <person name="Aerts A."/>
            <person name="Otillar R.P."/>
            <person name="Terry A.Y."/>
            <person name="Boore J.L."/>
            <person name="Grigoriev I.V."/>
            <person name="Lindberg D.R."/>
            <person name="Seaver E.C."/>
            <person name="Weisblat D.A."/>
            <person name="Putnam N.H."/>
            <person name="Rokhsar D.S."/>
        </authorList>
    </citation>
    <scope>NUCLEOTIDE SEQUENCE</scope>
    <source>
        <strain evidence="8 10">I ESC-2004</strain>
    </source>
</reference>
<dbReference type="PROSITE" id="PS00010">
    <property type="entry name" value="ASX_HYDROXYL"/>
    <property type="match status" value="1"/>
</dbReference>
<dbReference type="SMART" id="SM00181">
    <property type="entry name" value="EGF"/>
    <property type="match status" value="1"/>
</dbReference>
<dbReference type="PROSITE" id="PS50026">
    <property type="entry name" value="EGF_3"/>
    <property type="match status" value="1"/>
</dbReference>
<dbReference type="PANTHER" id="PTHR12916:SF4">
    <property type="entry name" value="UNINFLATABLE, ISOFORM C"/>
    <property type="match status" value="1"/>
</dbReference>
<evidence type="ECO:0000259" key="7">
    <source>
        <dbReference type="PROSITE" id="PS50026"/>
    </source>
</evidence>
<protein>
    <recommendedName>
        <fullName evidence="7">EGF-like domain-containing protein</fullName>
    </recommendedName>
</protein>
<dbReference type="CDD" id="cd00054">
    <property type="entry name" value="EGF_CA"/>
    <property type="match status" value="1"/>
</dbReference>
<keyword evidence="4 6" id="KW-1015">Disulfide bond</keyword>
<feature type="domain" description="EGF-like" evidence="7">
    <location>
        <begin position="12"/>
        <end position="48"/>
    </location>
</feature>
<evidence type="ECO:0000256" key="3">
    <source>
        <dbReference type="ARBA" id="ARBA00022737"/>
    </source>
</evidence>
<evidence type="ECO:0000313" key="8">
    <source>
        <dbReference type="EMBL" id="ELU15430.1"/>
    </source>
</evidence>
<dbReference type="OrthoDB" id="6040416at2759"/>
<dbReference type="EnsemblMetazoa" id="CapteT121187">
    <property type="protein sequence ID" value="CapteP121187"/>
    <property type="gene ID" value="CapteG121187"/>
</dbReference>
<reference evidence="9" key="3">
    <citation type="submission" date="2015-06" db="UniProtKB">
        <authorList>
            <consortium name="EnsemblMetazoa"/>
        </authorList>
    </citation>
    <scope>IDENTIFICATION</scope>
</reference>
<keyword evidence="2" id="KW-0732">Signal</keyword>
<dbReference type="HOGENOM" id="CLU_2796424_0_0_1"/>
<comment type="caution">
    <text evidence="6">Lacks conserved residue(s) required for the propagation of feature annotation.</text>
</comment>
<dbReference type="PANTHER" id="PTHR12916">
    <property type="entry name" value="CYTOCHROME C OXIDASE POLYPEPTIDE VIC-2"/>
    <property type="match status" value="1"/>
</dbReference>
<keyword evidence="1 6" id="KW-0245">EGF-like domain</keyword>
<organism evidence="8">
    <name type="scientific">Capitella teleta</name>
    <name type="common">Polychaete worm</name>
    <dbReference type="NCBI Taxonomy" id="283909"/>
    <lineage>
        <taxon>Eukaryota</taxon>
        <taxon>Metazoa</taxon>
        <taxon>Spiralia</taxon>
        <taxon>Lophotrochozoa</taxon>
        <taxon>Annelida</taxon>
        <taxon>Polychaeta</taxon>
        <taxon>Sedentaria</taxon>
        <taxon>Scolecida</taxon>
        <taxon>Capitellidae</taxon>
        <taxon>Capitella</taxon>
    </lineage>
</organism>
<dbReference type="GO" id="GO:0005112">
    <property type="term" value="F:Notch binding"/>
    <property type="evidence" value="ECO:0007669"/>
    <property type="project" value="TreeGrafter"/>
</dbReference>
<gene>
    <name evidence="8" type="ORF">CAPTEDRAFT_121187</name>
</gene>
<keyword evidence="10" id="KW-1185">Reference proteome</keyword>
<dbReference type="Gene3D" id="2.10.25.10">
    <property type="entry name" value="Laminin"/>
    <property type="match status" value="1"/>
</dbReference>
<sequence length="68" mass="7451">MFISSFNYYEPDVNECESNPCLNGGTCIDAVLAYICSCPSGFGGRTCERCRTITQIVLITFSVFCCSV</sequence>
<dbReference type="Proteomes" id="UP000014760">
    <property type="component" value="Unassembled WGS sequence"/>
</dbReference>
<dbReference type="EMBL" id="AMQN01000647">
    <property type="status" value="NOT_ANNOTATED_CDS"/>
    <property type="molecule type" value="Genomic_DNA"/>
</dbReference>